<keyword evidence="9" id="KW-0698">rRNA processing</keyword>
<name>A0A317Q1I6_9GAMM</name>
<comment type="caution">
    <text evidence="10">The sequence shown here is derived from an EMBL/GenBank/DDBJ whole genome shotgun (WGS) entry which is preliminary data.</text>
</comment>
<evidence type="ECO:0000256" key="6">
    <source>
        <dbReference type="ARBA" id="ARBA00022679"/>
    </source>
</evidence>
<dbReference type="PANTHER" id="PTHR43542">
    <property type="entry name" value="METHYLTRANSFERASE"/>
    <property type="match status" value="1"/>
</dbReference>
<comment type="catalytic activity">
    <reaction evidence="8 9">
        <text>guanosine(966) in 16S rRNA + S-adenosyl-L-methionine = N(2)-methylguanosine(966) in 16S rRNA + S-adenosyl-L-homocysteine + H(+)</text>
        <dbReference type="Rhea" id="RHEA:23548"/>
        <dbReference type="Rhea" id="RHEA-COMP:10211"/>
        <dbReference type="Rhea" id="RHEA-COMP:10212"/>
        <dbReference type="ChEBI" id="CHEBI:15378"/>
        <dbReference type="ChEBI" id="CHEBI:57856"/>
        <dbReference type="ChEBI" id="CHEBI:59789"/>
        <dbReference type="ChEBI" id="CHEBI:74269"/>
        <dbReference type="ChEBI" id="CHEBI:74481"/>
        <dbReference type="EC" id="2.1.1.171"/>
    </reaction>
</comment>
<dbReference type="GO" id="GO:0052913">
    <property type="term" value="F:16S rRNA (guanine(966)-N(2))-methyltransferase activity"/>
    <property type="evidence" value="ECO:0007669"/>
    <property type="project" value="UniProtKB-EC"/>
</dbReference>
<dbReference type="EC" id="2.1.1.171" evidence="3 9"/>
<dbReference type="InterPro" id="IPR029063">
    <property type="entry name" value="SAM-dependent_MTases_sf"/>
</dbReference>
<keyword evidence="5 9" id="KW-0489">Methyltransferase</keyword>
<keyword evidence="6 9" id="KW-0808">Transferase</keyword>
<proteinExistence type="inferred from homology"/>
<dbReference type="PIRSF" id="PIRSF004553">
    <property type="entry name" value="CHP00095"/>
    <property type="match status" value="1"/>
</dbReference>
<evidence type="ECO:0000256" key="2">
    <source>
        <dbReference type="ARBA" id="ARBA00005269"/>
    </source>
</evidence>
<dbReference type="PANTHER" id="PTHR43542:SF1">
    <property type="entry name" value="METHYLTRANSFERASE"/>
    <property type="match status" value="1"/>
</dbReference>
<dbReference type="AlphaFoldDB" id="A0A317Q1I6"/>
<dbReference type="OrthoDB" id="9803017at2"/>
<organism evidence="10 11">
    <name type="scientific">Pseudidiomarina maritima</name>
    <dbReference type="NCBI Taxonomy" id="519453"/>
    <lineage>
        <taxon>Bacteria</taxon>
        <taxon>Pseudomonadati</taxon>
        <taxon>Pseudomonadota</taxon>
        <taxon>Gammaproteobacteria</taxon>
        <taxon>Alteromonadales</taxon>
        <taxon>Idiomarinaceae</taxon>
        <taxon>Pseudidiomarina</taxon>
    </lineage>
</organism>
<comment type="similarity">
    <text evidence="2 9">Belongs to the methyltransferase superfamily. RsmD family.</text>
</comment>
<gene>
    <name evidence="10" type="ORF">DET45_11930</name>
</gene>
<keyword evidence="11" id="KW-1185">Reference proteome</keyword>
<dbReference type="EMBL" id="QGTT01000019">
    <property type="protein sequence ID" value="PWW09336.1"/>
    <property type="molecule type" value="Genomic_DNA"/>
</dbReference>
<evidence type="ECO:0000256" key="7">
    <source>
        <dbReference type="ARBA" id="ARBA00022691"/>
    </source>
</evidence>
<dbReference type="InterPro" id="IPR004398">
    <property type="entry name" value="RNA_MeTrfase_RsmD"/>
</dbReference>
<evidence type="ECO:0000256" key="8">
    <source>
        <dbReference type="ARBA" id="ARBA00048326"/>
    </source>
</evidence>
<dbReference type="CDD" id="cd02440">
    <property type="entry name" value="AdoMet_MTases"/>
    <property type="match status" value="1"/>
</dbReference>
<evidence type="ECO:0000256" key="1">
    <source>
        <dbReference type="ARBA" id="ARBA00002649"/>
    </source>
</evidence>
<dbReference type="Gene3D" id="3.40.50.150">
    <property type="entry name" value="Vaccinia Virus protein VP39"/>
    <property type="match status" value="1"/>
</dbReference>
<accession>A0A317Q1I6</accession>
<dbReference type="NCBIfam" id="TIGR00095">
    <property type="entry name" value="16S rRNA (guanine(966)-N(2))-methyltransferase RsmD"/>
    <property type="match status" value="1"/>
</dbReference>
<dbReference type="PROSITE" id="PS00092">
    <property type="entry name" value="N6_MTASE"/>
    <property type="match status" value="1"/>
</dbReference>
<evidence type="ECO:0000256" key="9">
    <source>
        <dbReference type="PIRNR" id="PIRNR004553"/>
    </source>
</evidence>
<dbReference type="Pfam" id="PF03602">
    <property type="entry name" value="Cons_hypoth95"/>
    <property type="match status" value="1"/>
</dbReference>
<evidence type="ECO:0000313" key="10">
    <source>
        <dbReference type="EMBL" id="PWW09336.1"/>
    </source>
</evidence>
<dbReference type="SUPFAM" id="SSF53335">
    <property type="entry name" value="S-adenosyl-L-methionine-dependent methyltransferases"/>
    <property type="match status" value="1"/>
</dbReference>
<dbReference type="InterPro" id="IPR002052">
    <property type="entry name" value="DNA_methylase_N6_adenine_CS"/>
</dbReference>
<reference evidence="10 11" key="1">
    <citation type="submission" date="2018-05" db="EMBL/GenBank/DDBJ databases">
        <title>Freshwater and sediment microbial communities from various areas in North America, analyzing microbe dynamics in response to fracking.</title>
        <authorList>
            <person name="Lamendella R."/>
        </authorList>
    </citation>
    <scope>NUCLEOTIDE SEQUENCE [LARGE SCALE GENOMIC DNA]</scope>
    <source>
        <strain evidence="10 11">125B1</strain>
    </source>
</reference>
<keyword evidence="7 9" id="KW-0949">S-adenosyl-L-methionine</keyword>
<dbReference type="GO" id="GO:0003676">
    <property type="term" value="F:nucleic acid binding"/>
    <property type="evidence" value="ECO:0007669"/>
    <property type="project" value="InterPro"/>
</dbReference>
<comment type="function">
    <text evidence="1 9">Specifically methylates the guanine in position 966 of 16S rRNA in the assembled 30S particle.</text>
</comment>
<evidence type="ECO:0000313" key="11">
    <source>
        <dbReference type="Proteomes" id="UP000246964"/>
    </source>
</evidence>
<evidence type="ECO:0000256" key="5">
    <source>
        <dbReference type="ARBA" id="ARBA00022603"/>
    </source>
</evidence>
<dbReference type="Proteomes" id="UP000246964">
    <property type="component" value="Unassembled WGS sequence"/>
</dbReference>
<protein>
    <recommendedName>
        <fullName evidence="4 9">Ribosomal RNA small subunit methyltransferase D</fullName>
        <ecNumber evidence="3 9">2.1.1.171</ecNumber>
    </recommendedName>
</protein>
<evidence type="ECO:0000256" key="4">
    <source>
        <dbReference type="ARBA" id="ARBA00013682"/>
    </source>
</evidence>
<sequence length="216" mass="24071">MPNRSNKQKKASHKGAGELRLIGGFLRGRKLSIADLPGLRPTTDRIRETLFNWLQFELAQQRVLDAFAGSGALGFEALSRGAASVTLLERNKQAATLLQQHAKVLNQAMQARDLPEPCQAEALATDALTYLAQPAPQQFDVVFIDPPFQQGLADKCIAALEQQQWLAPDSWVYVETEANWIAQVPAHWHLYREKRAGQVAFRLYQVTSTNVTPIPE</sequence>
<evidence type="ECO:0000256" key="3">
    <source>
        <dbReference type="ARBA" id="ARBA00012141"/>
    </source>
</evidence>
<dbReference type="RefSeq" id="WP_110076740.1">
    <property type="nucleotide sequence ID" value="NZ_QGTT01000019.1"/>
</dbReference>